<accession>A0A553P769</accession>
<protein>
    <recommendedName>
        <fullName evidence="2">ASD2 domain-containing protein</fullName>
    </recommendedName>
</protein>
<feature type="region of interest" description="Disordered" evidence="1">
    <location>
        <begin position="391"/>
        <end position="419"/>
    </location>
</feature>
<reference evidence="3 4" key="1">
    <citation type="journal article" date="2018" name="Nat. Ecol. Evol.">
        <title>Genomic signatures of mitonuclear coevolution across populations of Tigriopus californicus.</title>
        <authorList>
            <person name="Barreto F.S."/>
            <person name="Watson E.T."/>
            <person name="Lima T.G."/>
            <person name="Willett C.S."/>
            <person name="Edmands S."/>
            <person name="Li W."/>
            <person name="Burton R.S."/>
        </authorList>
    </citation>
    <scope>NUCLEOTIDE SEQUENCE [LARGE SCALE GENOMIC DNA]</scope>
    <source>
        <strain evidence="3 4">San Diego</strain>
    </source>
</reference>
<dbReference type="AlphaFoldDB" id="A0A553P769"/>
<evidence type="ECO:0000256" key="1">
    <source>
        <dbReference type="SAM" id="MobiDB-lite"/>
    </source>
</evidence>
<evidence type="ECO:0000313" key="4">
    <source>
        <dbReference type="Proteomes" id="UP000318571"/>
    </source>
</evidence>
<comment type="caution">
    <text evidence="3">The sequence shown here is derived from an EMBL/GenBank/DDBJ whole genome shotgun (WGS) entry which is preliminary data.</text>
</comment>
<dbReference type="Pfam" id="PF08687">
    <property type="entry name" value="ASD2"/>
    <property type="match status" value="1"/>
</dbReference>
<dbReference type="InterPro" id="IPR014799">
    <property type="entry name" value="ASD2_dom"/>
</dbReference>
<keyword evidence="4" id="KW-1185">Reference proteome</keyword>
<sequence>MSNFVLDSAGSDSTKENYSKVVLKKEMIMSVAEQETRDISSMSLVKKRISEMSQGRSPGHHGPTVCTTKIPSLGNRPLERPHPPQHIFYAPKPYYNATSQHKMARLEECVSNEPNEPPTPEVPPRRSSQSHGASPKPKLPPKPRNLAMKGAQESGASGTVNDGRHCADSVLARPAEIRDEDQPWPLPKRFQSKSISYPYVTSLQSMDKADLLERRRSCSEFQDLIQKKGEIRDRILSKIQLLRDERDLIVEEKRNNDQMGQAILDELESVANSTEVDRVYKFLQEVEQITKLRVGLQIRLSRAQKLLQRRDITPKEKEALEFKIARLTEQIREADDLQGHTNRRRSAIEAILQKYNFQNKNYEEDEGDLFTRFLDFLQTLVSKITEQKEMDQRVQEGEEQIVALNDSNNSFNNSSLSEQ</sequence>
<dbReference type="OMA" id="MARLEEC"/>
<name>A0A553P769_TIGCA</name>
<dbReference type="OrthoDB" id="10063560at2759"/>
<feature type="domain" description="ASD2" evidence="2">
    <location>
        <begin position="122"/>
        <end position="409"/>
    </location>
</feature>
<organism evidence="3 4">
    <name type="scientific">Tigriopus californicus</name>
    <name type="common">Marine copepod</name>
    <dbReference type="NCBI Taxonomy" id="6832"/>
    <lineage>
        <taxon>Eukaryota</taxon>
        <taxon>Metazoa</taxon>
        <taxon>Ecdysozoa</taxon>
        <taxon>Arthropoda</taxon>
        <taxon>Crustacea</taxon>
        <taxon>Multicrustacea</taxon>
        <taxon>Hexanauplia</taxon>
        <taxon>Copepoda</taxon>
        <taxon>Harpacticoida</taxon>
        <taxon>Harpacticidae</taxon>
        <taxon>Tigriopus</taxon>
    </lineage>
</organism>
<dbReference type="PROSITE" id="PS51307">
    <property type="entry name" value="ASD2"/>
    <property type="match status" value="1"/>
</dbReference>
<dbReference type="STRING" id="6832.A0A553P769"/>
<proteinExistence type="predicted"/>
<dbReference type="EMBL" id="VCGU01000007">
    <property type="protein sequence ID" value="TRY73529.1"/>
    <property type="molecule type" value="Genomic_DNA"/>
</dbReference>
<gene>
    <name evidence="3" type="ORF">TCAL_03332</name>
</gene>
<evidence type="ECO:0000313" key="3">
    <source>
        <dbReference type="EMBL" id="TRY73529.1"/>
    </source>
</evidence>
<feature type="compositionally biased region" description="Low complexity" evidence="1">
    <location>
        <begin position="405"/>
        <end position="419"/>
    </location>
</feature>
<dbReference type="Gene3D" id="6.10.250.3120">
    <property type="match status" value="1"/>
</dbReference>
<feature type="region of interest" description="Disordered" evidence="1">
    <location>
        <begin position="109"/>
        <end position="164"/>
    </location>
</feature>
<evidence type="ECO:0000259" key="2">
    <source>
        <dbReference type="PROSITE" id="PS51307"/>
    </source>
</evidence>
<dbReference type="Proteomes" id="UP000318571">
    <property type="component" value="Chromosome 3"/>
</dbReference>